<dbReference type="OrthoDB" id="9788068at2"/>
<dbReference type="GO" id="GO:0004067">
    <property type="term" value="F:asparaginase activity"/>
    <property type="evidence" value="ECO:0007669"/>
    <property type="project" value="UniProtKB-UniRule"/>
</dbReference>
<dbReference type="PANTHER" id="PTHR11707:SF28">
    <property type="entry name" value="60 KDA LYSOPHOSPHOLIPASE"/>
    <property type="match status" value="1"/>
</dbReference>
<organism evidence="8 9">
    <name type="scientific">Croceibacterium salegens</name>
    <dbReference type="NCBI Taxonomy" id="1737568"/>
    <lineage>
        <taxon>Bacteria</taxon>
        <taxon>Pseudomonadati</taxon>
        <taxon>Pseudomonadota</taxon>
        <taxon>Alphaproteobacteria</taxon>
        <taxon>Sphingomonadales</taxon>
        <taxon>Erythrobacteraceae</taxon>
        <taxon>Croceibacterium</taxon>
    </lineage>
</organism>
<evidence type="ECO:0000259" key="7">
    <source>
        <dbReference type="Pfam" id="PF17763"/>
    </source>
</evidence>
<dbReference type="PIRSF" id="PIRSF500176">
    <property type="entry name" value="L_ASNase"/>
    <property type="match status" value="1"/>
</dbReference>
<evidence type="ECO:0000259" key="6">
    <source>
        <dbReference type="Pfam" id="PF00710"/>
    </source>
</evidence>
<accession>A0A6I4SX37</accession>
<evidence type="ECO:0000256" key="4">
    <source>
        <dbReference type="PIRSR" id="PIRSR001220-2"/>
    </source>
</evidence>
<dbReference type="PANTHER" id="PTHR11707">
    <property type="entry name" value="L-ASPARAGINASE"/>
    <property type="match status" value="1"/>
</dbReference>
<feature type="domain" description="Asparaginase/glutaminase C-terminal" evidence="7">
    <location>
        <begin position="214"/>
        <end position="323"/>
    </location>
</feature>
<dbReference type="Gene3D" id="3.40.50.1170">
    <property type="entry name" value="L-asparaginase, N-terminal domain"/>
    <property type="match status" value="1"/>
</dbReference>
<dbReference type="EMBL" id="WTYM01000033">
    <property type="protein sequence ID" value="MXO59396.1"/>
    <property type="molecule type" value="Genomic_DNA"/>
</dbReference>
<evidence type="ECO:0000256" key="3">
    <source>
        <dbReference type="PIRSR" id="PIRSR001220-1"/>
    </source>
</evidence>
<dbReference type="PROSITE" id="PS51732">
    <property type="entry name" value="ASN_GLN_ASE_3"/>
    <property type="match status" value="1"/>
</dbReference>
<dbReference type="GO" id="GO:0006528">
    <property type="term" value="P:asparagine metabolic process"/>
    <property type="evidence" value="ECO:0007669"/>
    <property type="project" value="InterPro"/>
</dbReference>
<feature type="binding site" evidence="4">
    <location>
        <begin position="93"/>
        <end position="94"/>
    </location>
    <ligand>
        <name>substrate</name>
    </ligand>
</feature>
<name>A0A6I4SX37_9SPHN</name>
<dbReference type="InterPro" id="IPR006034">
    <property type="entry name" value="Asparaginase/glutaminase-like"/>
</dbReference>
<keyword evidence="2" id="KW-0378">Hydrolase</keyword>
<dbReference type="PIRSF" id="PIRSF001220">
    <property type="entry name" value="L-ASNase_gatD"/>
    <property type="match status" value="1"/>
</dbReference>
<feature type="domain" description="L-asparaginase N-terminal" evidence="6">
    <location>
        <begin position="6"/>
        <end position="196"/>
    </location>
</feature>
<dbReference type="SUPFAM" id="SSF53774">
    <property type="entry name" value="Glutaminase/Asparaginase"/>
    <property type="match status" value="1"/>
</dbReference>
<dbReference type="Pfam" id="PF00710">
    <property type="entry name" value="Asparaginase"/>
    <property type="match status" value="1"/>
</dbReference>
<dbReference type="InterPro" id="IPR037152">
    <property type="entry name" value="L-asparaginase_N_sf"/>
</dbReference>
<evidence type="ECO:0000256" key="2">
    <source>
        <dbReference type="ARBA" id="ARBA00022801"/>
    </source>
</evidence>
<dbReference type="Pfam" id="PF17763">
    <property type="entry name" value="Asparaginase_C"/>
    <property type="match status" value="1"/>
</dbReference>
<dbReference type="InterPro" id="IPR040919">
    <property type="entry name" value="Asparaginase_C"/>
</dbReference>
<dbReference type="InterPro" id="IPR036152">
    <property type="entry name" value="Asp/glu_Ase-like_sf"/>
</dbReference>
<feature type="binding site" evidence="4">
    <location>
        <position position="60"/>
    </location>
    <ligand>
        <name>substrate</name>
    </ligand>
</feature>
<dbReference type="InterPro" id="IPR027473">
    <property type="entry name" value="L-asparaginase_C"/>
</dbReference>
<dbReference type="CDD" id="cd08964">
    <property type="entry name" value="L-asparaginase_II"/>
    <property type="match status" value="1"/>
</dbReference>
<feature type="active site" description="O-isoaspartyl threonine intermediate" evidence="3">
    <location>
        <position position="14"/>
    </location>
</feature>
<sequence length="327" mass="33408">MAQPCIRILATGGTIAGTSGSATGKAYRAGQIGIGALLEEARALGLGMACEGRQIAAIGSQDIGWAEWDALHRECSEALADEGICGVVITHGTDTAEETAFLLDRTLPTSKPIVLTGAMRPADALGSDGMRNLATALRVAADTGAAGRGVLVAMGDQVFAARDVRKAATQGPEAFRGYPRGSIAAVSPSSLEWFGPPARSGEAALFDWPAALPRVDVIYAAAAMDRVSVDAALAAGANGIVLAGLGQGNAPRGVLEALGEAVARGVAVVRSSRTDQGQVDRNVEVDDDDYGFVAARALNPAKSRILLQLLLASGVSDPASIQATYDN</sequence>
<dbReference type="FunFam" id="3.40.50.1170:FF:000001">
    <property type="entry name" value="L-asparaginase 2"/>
    <property type="match status" value="1"/>
</dbReference>
<dbReference type="SMART" id="SM00870">
    <property type="entry name" value="Asparaginase"/>
    <property type="match status" value="1"/>
</dbReference>
<evidence type="ECO:0000256" key="5">
    <source>
        <dbReference type="PROSITE-ProRule" id="PRU10099"/>
    </source>
</evidence>
<dbReference type="PROSITE" id="PS00144">
    <property type="entry name" value="ASN_GLN_ASE_1"/>
    <property type="match status" value="1"/>
</dbReference>
<protein>
    <submittedName>
        <fullName evidence="8">Asparaginase</fullName>
    </submittedName>
</protein>
<dbReference type="PRINTS" id="PR00139">
    <property type="entry name" value="ASNGLNASE"/>
</dbReference>
<dbReference type="RefSeq" id="WP_159793733.1">
    <property type="nucleotide sequence ID" value="NZ_WTYM01000033.1"/>
</dbReference>
<keyword evidence="9" id="KW-1185">Reference proteome</keyword>
<reference evidence="8 9" key="1">
    <citation type="submission" date="2019-12" db="EMBL/GenBank/DDBJ databases">
        <title>Genomic-based taxomic classification of the family Erythrobacteraceae.</title>
        <authorList>
            <person name="Xu L."/>
        </authorList>
    </citation>
    <scope>NUCLEOTIDE SEQUENCE [LARGE SCALE GENOMIC DNA]</scope>
    <source>
        <strain evidence="8 9">MCCC 1K01500</strain>
    </source>
</reference>
<gene>
    <name evidence="8" type="ORF">GRI89_07565</name>
</gene>
<evidence type="ECO:0000313" key="9">
    <source>
        <dbReference type="Proteomes" id="UP000433652"/>
    </source>
</evidence>
<dbReference type="Proteomes" id="UP000433652">
    <property type="component" value="Unassembled WGS sequence"/>
</dbReference>
<evidence type="ECO:0000256" key="1">
    <source>
        <dbReference type="ARBA" id="ARBA00010518"/>
    </source>
</evidence>
<comment type="caution">
    <text evidence="8">The sequence shown here is derived from an EMBL/GenBank/DDBJ whole genome shotgun (WGS) entry which is preliminary data.</text>
</comment>
<dbReference type="SFLD" id="SFLDS00057">
    <property type="entry name" value="Glutaminase/Asparaginase"/>
    <property type="match status" value="1"/>
</dbReference>
<dbReference type="InterPro" id="IPR020827">
    <property type="entry name" value="Asparaginase/glutaminase_AS1"/>
</dbReference>
<evidence type="ECO:0000313" key="8">
    <source>
        <dbReference type="EMBL" id="MXO59396.1"/>
    </source>
</evidence>
<dbReference type="Gene3D" id="3.40.50.40">
    <property type="match status" value="1"/>
</dbReference>
<comment type="similarity">
    <text evidence="1">Belongs to the asparaginase 1 family.</text>
</comment>
<dbReference type="InterPro" id="IPR027474">
    <property type="entry name" value="L-asparaginase_N"/>
</dbReference>
<dbReference type="AlphaFoldDB" id="A0A6I4SX37"/>
<proteinExistence type="inferred from homology"/>
<dbReference type="InterPro" id="IPR004550">
    <property type="entry name" value="AsnASE_II"/>
</dbReference>
<feature type="active site" evidence="5">
    <location>
        <position position="14"/>
    </location>
</feature>